<reference evidence="4" key="2">
    <citation type="journal article" date="2019" name="Int. J. Syst. Evol. Microbiol.">
        <title>The Global Catalogue of Microorganisms (GCM) 10K type strain sequencing project: providing services to taxonomists for standard genome sequencing and annotation.</title>
        <authorList>
            <consortium name="The Broad Institute Genomics Platform"/>
            <consortium name="The Broad Institute Genome Sequencing Center for Infectious Disease"/>
            <person name="Wu L."/>
            <person name="Ma J."/>
        </authorList>
    </citation>
    <scope>NUCLEOTIDE SEQUENCE [LARGE SCALE GENOMIC DNA]</scope>
    <source>
        <strain evidence="4">NBRC 107715</strain>
    </source>
</reference>
<protein>
    <recommendedName>
        <fullName evidence="5">NUDIX hydrolase</fullName>
    </recommendedName>
</protein>
<dbReference type="SUPFAM" id="SSF55811">
    <property type="entry name" value="Nudix"/>
    <property type="match status" value="1"/>
</dbReference>
<reference evidence="2" key="1">
    <citation type="journal article" date="2014" name="Int. J. Syst. Evol. Microbiol.">
        <title>Complete genome of a new Firmicutes species belonging to the dominant human colonic microbiota ('Ruminococcus bicirculans') reveals two chromosomes and a selective capacity to utilize plant glucans.</title>
        <authorList>
            <consortium name="NISC Comparative Sequencing Program"/>
            <person name="Wegmann U."/>
            <person name="Louis P."/>
            <person name="Goesmann A."/>
            <person name="Henrissat B."/>
            <person name="Duncan S.H."/>
            <person name="Flint H.J."/>
        </authorList>
    </citation>
    <scope>NUCLEOTIDE SEQUENCE</scope>
    <source>
        <strain evidence="2">NBRC 107715</strain>
    </source>
</reference>
<dbReference type="InterPro" id="IPR015797">
    <property type="entry name" value="NUDIX_hydrolase-like_dom_sf"/>
</dbReference>
<evidence type="ECO:0000313" key="3">
    <source>
        <dbReference type="Proteomes" id="UP000321960"/>
    </source>
</evidence>
<dbReference type="AlphaFoldDB" id="A0A512J3F3"/>
<dbReference type="Proteomes" id="UP000321960">
    <property type="component" value="Unassembled WGS sequence"/>
</dbReference>
<dbReference type="EMBL" id="BJZU01000046">
    <property type="protein sequence ID" value="GEP04482.1"/>
    <property type="molecule type" value="Genomic_DNA"/>
</dbReference>
<reference evidence="1 3" key="3">
    <citation type="submission" date="2019-07" db="EMBL/GenBank/DDBJ databases">
        <title>Whole genome shotgun sequence of Methylobacterium oxalidis NBRC 107715.</title>
        <authorList>
            <person name="Hosoyama A."/>
            <person name="Uohara A."/>
            <person name="Ohji S."/>
            <person name="Ichikawa N."/>
        </authorList>
    </citation>
    <scope>NUCLEOTIDE SEQUENCE [LARGE SCALE GENOMIC DNA]</scope>
    <source>
        <strain evidence="1 3">NBRC 107715</strain>
    </source>
</reference>
<evidence type="ECO:0000313" key="1">
    <source>
        <dbReference type="EMBL" id="GEP04482.1"/>
    </source>
</evidence>
<dbReference type="OrthoDB" id="9806849at2"/>
<evidence type="ECO:0000313" key="4">
    <source>
        <dbReference type="Proteomes" id="UP001156856"/>
    </source>
</evidence>
<sequence length="248" mass="26599">MPEAAPLGFSLARLRCVSARLVPFEWAWARDNADLVAENWRRRLAERPGLFDGPVLLACGVRIADGHCEAEFFETRYARFIAFRDAGSPDARVANAFAAVVPVARDGAVLLGEMGGHTANAGQIYFPCGTPDRDDLRGEAVDLAGSAARELAEETGLSLPPGAPEAWVLLRGEGQLAFLRPVPFPESAEALRARMERHRAGEAEPELARIVVARGAGDIDRARMPGFVRAFLADRFAARAPGLGAAQG</sequence>
<accession>A0A512J3F3</accession>
<dbReference type="Proteomes" id="UP001156856">
    <property type="component" value="Unassembled WGS sequence"/>
</dbReference>
<proteinExistence type="predicted"/>
<dbReference type="Gene3D" id="3.90.79.10">
    <property type="entry name" value="Nucleoside Triphosphate Pyrophosphohydrolase"/>
    <property type="match status" value="1"/>
</dbReference>
<dbReference type="RefSeq" id="WP_147026109.1">
    <property type="nucleotide sequence ID" value="NZ_BJZU01000046.1"/>
</dbReference>
<name>A0A512J3F3_9HYPH</name>
<gene>
    <name evidence="2" type="ORF">GCM10007888_31420</name>
    <name evidence="1" type="ORF">MOX02_25200</name>
</gene>
<comment type="caution">
    <text evidence="1">The sequence shown here is derived from an EMBL/GenBank/DDBJ whole genome shotgun (WGS) entry which is preliminary data.</text>
</comment>
<keyword evidence="4" id="KW-1185">Reference proteome</keyword>
<evidence type="ECO:0000313" key="2">
    <source>
        <dbReference type="EMBL" id="GLS64761.1"/>
    </source>
</evidence>
<reference evidence="2" key="4">
    <citation type="submission" date="2023-01" db="EMBL/GenBank/DDBJ databases">
        <title>Draft genome sequence of Methylobacterium oxalidis strain NBRC 107715.</title>
        <authorList>
            <person name="Sun Q."/>
            <person name="Mori K."/>
        </authorList>
    </citation>
    <scope>NUCLEOTIDE SEQUENCE</scope>
    <source>
        <strain evidence="2">NBRC 107715</strain>
    </source>
</reference>
<evidence type="ECO:0008006" key="5">
    <source>
        <dbReference type="Google" id="ProtNLM"/>
    </source>
</evidence>
<dbReference type="EMBL" id="BSPK01000053">
    <property type="protein sequence ID" value="GLS64761.1"/>
    <property type="molecule type" value="Genomic_DNA"/>
</dbReference>
<organism evidence="1 3">
    <name type="scientific">Methylobacterium oxalidis</name>
    <dbReference type="NCBI Taxonomy" id="944322"/>
    <lineage>
        <taxon>Bacteria</taxon>
        <taxon>Pseudomonadati</taxon>
        <taxon>Pseudomonadota</taxon>
        <taxon>Alphaproteobacteria</taxon>
        <taxon>Hyphomicrobiales</taxon>
        <taxon>Methylobacteriaceae</taxon>
        <taxon>Methylobacterium</taxon>
    </lineage>
</organism>